<sequence length="622" mass="68882">MNVIIYTGPGAVTPSATHNLAALRRLLFPHYAVTPLGTKALLEQPWSSSCVLLVFPERYESEYTEALGTHGRAEVVKYVKNGGKLLAIGDGVAAACGGEGRLGLYKGSWIGGGEARKEKSWATLNADGKKFRLKKAGEFLHAEGIDRNTTEVVGTFVEDGELDTSRKREIPAVLYSTVADGAVVLASVELSPTMIALASDNGVEALAQNLEATNLNYAKNEELFRACVGKLGMKLEEREDEELQLSAIHISSITPVKAQKLKDSWQELILTRDETEYIVDMKDTFRIETVTAERSVANDKNNGALPAIGHSQGSDLCVLVHVEDYPRHEETPLFDHNEFYSSLKRFRSISSQPLDDFGSYLMYGQVMTSTNTILERNQKLLHRLPTGFTAVATRQTQGRGRSSNVWLSPAGCLLFSVCVRHSVSLMQQAHPAFIQYLASMAVVEAVKFYGEGYEDVPVRLKWPNDIYVEDPAALGQNRFLKIGGVLVQCSGDGKEYYLVAGIGFNVTNAAPTTSINHPYTQETLLARILVVFEELHARFCSNGWDKYLEDLYHKIWLHSNQIVTLEAVEGAPRARILGITRDWAFLRAEEIDDQDQGTGKMHELQPDGNSFDFWKGLVTRKA</sequence>
<dbReference type="EMBL" id="KZ613945">
    <property type="protein sequence ID" value="PMD40911.1"/>
    <property type="molecule type" value="Genomic_DNA"/>
</dbReference>
<evidence type="ECO:0000313" key="4">
    <source>
        <dbReference type="EMBL" id="PMD40911.1"/>
    </source>
</evidence>
<comment type="similarity">
    <text evidence="1">Belongs to the biotin--protein ligase family.</text>
</comment>
<feature type="domain" description="BPL/LPL catalytic" evidence="3">
    <location>
        <begin position="346"/>
        <end position="551"/>
    </location>
</feature>
<dbReference type="Proteomes" id="UP000235786">
    <property type="component" value="Unassembled WGS sequence"/>
</dbReference>
<proteinExistence type="inferred from homology"/>
<evidence type="ECO:0000256" key="1">
    <source>
        <dbReference type="ARBA" id="ARBA00009934"/>
    </source>
</evidence>
<reference evidence="4 5" key="1">
    <citation type="submission" date="2016-04" db="EMBL/GenBank/DDBJ databases">
        <title>A degradative enzymes factory behind the ericoid mycorrhizal symbiosis.</title>
        <authorList>
            <consortium name="DOE Joint Genome Institute"/>
            <person name="Martino E."/>
            <person name="Morin E."/>
            <person name="Grelet G."/>
            <person name="Kuo A."/>
            <person name="Kohler A."/>
            <person name="Daghino S."/>
            <person name="Barry K."/>
            <person name="Choi C."/>
            <person name="Cichocki N."/>
            <person name="Clum A."/>
            <person name="Copeland A."/>
            <person name="Hainaut M."/>
            <person name="Haridas S."/>
            <person name="Labutti K."/>
            <person name="Lindquist E."/>
            <person name="Lipzen A."/>
            <person name="Khouja H.-R."/>
            <person name="Murat C."/>
            <person name="Ohm R."/>
            <person name="Olson A."/>
            <person name="Spatafora J."/>
            <person name="Veneault-Fourrey C."/>
            <person name="Henrissat B."/>
            <person name="Grigoriev I."/>
            <person name="Martin F."/>
            <person name="Perotto S."/>
        </authorList>
    </citation>
    <scope>NUCLEOTIDE SEQUENCE [LARGE SCALE GENOMIC DNA]</scope>
    <source>
        <strain evidence="4 5">F</strain>
    </source>
</reference>
<gene>
    <name evidence="4" type="ORF">L207DRAFT_625627</name>
</gene>
<dbReference type="CDD" id="cd16442">
    <property type="entry name" value="BPL"/>
    <property type="match status" value="1"/>
</dbReference>
<dbReference type="InterPro" id="IPR045864">
    <property type="entry name" value="aa-tRNA-synth_II/BPL/LPL"/>
</dbReference>
<dbReference type="GO" id="GO:0004077">
    <property type="term" value="F:biotin--[biotin carboxyl-carrier protein] ligase activity"/>
    <property type="evidence" value="ECO:0007669"/>
    <property type="project" value="InterPro"/>
</dbReference>
<dbReference type="PROSITE" id="PS51733">
    <property type="entry name" value="BPL_LPL_CATALYTIC"/>
    <property type="match status" value="1"/>
</dbReference>
<dbReference type="SUPFAM" id="SSF55681">
    <property type="entry name" value="Class II aaRS and biotin synthetases"/>
    <property type="match status" value="1"/>
</dbReference>
<protein>
    <submittedName>
        <fullName evidence="4">Class II aaRS and biotin synthetase</fullName>
    </submittedName>
</protein>
<dbReference type="Gene3D" id="3.30.930.10">
    <property type="entry name" value="Bira Bifunctional Protein, Domain 2"/>
    <property type="match status" value="1"/>
</dbReference>
<dbReference type="Pfam" id="PF09825">
    <property type="entry name" value="BPL_N"/>
    <property type="match status" value="2"/>
</dbReference>
<keyword evidence="5" id="KW-1185">Reference proteome</keyword>
<evidence type="ECO:0000256" key="2">
    <source>
        <dbReference type="ARBA" id="ARBA00022598"/>
    </source>
</evidence>
<dbReference type="GO" id="GO:0005737">
    <property type="term" value="C:cytoplasm"/>
    <property type="evidence" value="ECO:0007669"/>
    <property type="project" value="TreeGrafter"/>
</dbReference>
<dbReference type="STRING" id="1149755.A0A2J6RQW5"/>
<dbReference type="InterPro" id="IPR019197">
    <property type="entry name" value="Biotin-prot_ligase_N"/>
</dbReference>
<dbReference type="PANTHER" id="PTHR12835">
    <property type="entry name" value="BIOTIN PROTEIN LIGASE"/>
    <property type="match status" value="1"/>
</dbReference>
<dbReference type="InterPro" id="IPR004408">
    <property type="entry name" value="Biotin_CoA_COase_ligase"/>
</dbReference>
<evidence type="ECO:0000313" key="5">
    <source>
        <dbReference type="Proteomes" id="UP000235786"/>
    </source>
</evidence>
<dbReference type="InterPro" id="IPR004143">
    <property type="entry name" value="BPL_LPL_catalytic"/>
</dbReference>
<organism evidence="4 5">
    <name type="scientific">Hyaloscypha variabilis (strain UAMH 11265 / GT02V1 / F)</name>
    <name type="common">Meliniomyces variabilis</name>
    <dbReference type="NCBI Taxonomy" id="1149755"/>
    <lineage>
        <taxon>Eukaryota</taxon>
        <taxon>Fungi</taxon>
        <taxon>Dikarya</taxon>
        <taxon>Ascomycota</taxon>
        <taxon>Pezizomycotina</taxon>
        <taxon>Leotiomycetes</taxon>
        <taxon>Helotiales</taxon>
        <taxon>Hyaloscyphaceae</taxon>
        <taxon>Hyaloscypha</taxon>
        <taxon>Hyaloscypha variabilis</taxon>
    </lineage>
</organism>
<dbReference type="NCBIfam" id="TIGR00121">
    <property type="entry name" value="birA_ligase"/>
    <property type="match status" value="1"/>
</dbReference>
<dbReference type="PANTHER" id="PTHR12835:SF5">
    <property type="entry name" value="BIOTIN--PROTEIN LIGASE"/>
    <property type="match status" value="1"/>
</dbReference>
<accession>A0A2J6RQW5</accession>
<dbReference type="Pfam" id="PF03099">
    <property type="entry name" value="BPL_LplA_LipB"/>
    <property type="match status" value="1"/>
</dbReference>
<keyword evidence="2" id="KW-0436">Ligase</keyword>
<evidence type="ECO:0000259" key="3">
    <source>
        <dbReference type="PROSITE" id="PS51733"/>
    </source>
</evidence>
<dbReference type="AlphaFoldDB" id="A0A2J6RQW5"/>
<name>A0A2J6RQW5_HYAVF</name>
<dbReference type="OrthoDB" id="10250105at2759"/>